<dbReference type="InParanoid" id="U5DIT4"/>
<accession>U5DIT4</accession>
<proteinExistence type="predicted"/>
<evidence type="ECO:0000313" key="2">
    <source>
        <dbReference type="Proteomes" id="UP000016960"/>
    </source>
</evidence>
<keyword evidence="2" id="KW-1185">Reference proteome</keyword>
<gene>
    <name evidence="1" type="ORF">KR51_00026270</name>
</gene>
<dbReference type="AlphaFoldDB" id="U5DIT4"/>
<dbReference type="EMBL" id="ASSJ01000068">
    <property type="protein sequence ID" value="ERN40842.1"/>
    <property type="molecule type" value="Genomic_DNA"/>
</dbReference>
<organism evidence="1 2">
    <name type="scientific">Rubidibacter lacunae KORDI 51-2</name>
    <dbReference type="NCBI Taxonomy" id="582515"/>
    <lineage>
        <taxon>Bacteria</taxon>
        <taxon>Bacillati</taxon>
        <taxon>Cyanobacteriota</taxon>
        <taxon>Cyanophyceae</taxon>
        <taxon>Oscillatoriophycideae</taxon>
        <taxon>Chroococcales</taxon>
        <taxon>Aphanothecaceae</taxon>
        <taxon>Rubidibacter</taxon>
    </lineage>
</organism>
<sequence length="51" mass="5835">MFSKSCHFLQKFPEYQITNLLQPNHNCLISELLLAAVAEVSSIELNSIRKD</sequence>
<protein>
    <submittedName>
        <fullName evidence="1">Uncharacterized protein</fullName>
    </submittedName>
</protein>
<dbReference type="Proteomes" id="UP000016960">
    <property type="component" value="Unassembled WGS sequence"/>
</dbReference>
<reference evidence="1 2" key="1">
    <citation type="submission" date="2013-05" db="EMBL/GenBank/DDBJ databases">
        <title>Draft genome sequence of Rubidibacter lacunae KORDI 51-2.</title>
        <authorList>
            <person name="Choi D.H."/>
            <person name="Noh J.H."/>
            <person name="Kwon K.-K."/>
            <person name="Lee J.-H."/>
            <person name="Ryu J.-Y."/>
        </authorList>
    </citation>
    <scope>NUCLEOTIDE SEQUENCE [LARGE SCALE GENOMIC DNA]</scope>
    <source>
        <strain evidence="1 2">KORDI 51-2</strain>
    </source>
</reference>
<name>U5DIT4_9CHRO</name>
<evidence type="ECO:0000313" key="1">
    <source>
        <dbReference type="EMBL" id="ERN40842.1"/>
    </source>
</evidence>
<comment type="caution">
    <text evidence="1">The sequence shown here is derived from an EMBL/GenBank/DDBJ whole genome shotgun (WGS) entry which is preliminary data.</text>
</comment>